<reference evidence="20" key="1">
    <citation type="submission" date="2013-04" db="EMBL/GenBank/DDBJ databases">
        <authorList>
            <person name="Gao J.J."/>
            <person name="Cai W.Z."/>
        </authorList>
    </citation>
    <scope>NUCLEOTIDE SEQUENCE</scope>
</reference>
<evidence type="ECO:0000256" key="5">
    <source>
        <dbReference type="ARBA" id="ARBA00021008"/>
    </source>
</evidence>
<comment type="function">
    <text evidence="18">Core subunit of the mitochondrial membrane respiratory chain NADH dehydrogenase (Complex I) which catalyzes electron transfer from NADH through the respiratory chain, using ubiquinone as an electron acceptor. Essential for the catalytic activity and assembly of complex I.</text>
</comment>
<comment type="catalytic activity">
    <reaction evidence="17 18">
        <text>a ubiquinone + NADH + 5 H(+)(in) = a ubiquinol + NAD(+) + 4 H(+)(out)</text>
        <dbReference type="Rhea" id="RHEA:29091"/>
        <dbReference type="Rhea" id="RHEA-COMP:9565"/>
        <dbReference type="Rhea" id="RHEA-COMP:9566"/>
        <dbReference type="ChEBI" id="CHEBI:15378"/>
        <dbReference type="ChEBI" id="CHEBI:16389"/>
        <dbReference type="ChEBI" id="CHEBI:17976"/>
        <dbReference type="ChEBI" id="CHEBI:57540"/>
        <dbReference type="ChEBI" id="CHEBI:57945"/>
        <dbReference type="EC" id="7.1.1.2"/>
    </reaction>
</comment>
<keyword evidence="10 18" id="KW-1278">Translocase</keyword>
<evidence type="ECO:0000256" key="2">
    <source>
        <dbReference type="ARBA" id="ARBA00004448"/>
    </source>
</evidence>
<evidence type="ECO:0000256" key="15">
    <source>
        <dbReference type="ARBA" id="ARBA00023128"/>
    </source>
</evidence>
<dbReference type="InterPro" id="IPR050175">
    <property type="entry name" value="Complex_I_Subunit_2"/>
</dbReference>
<evidence type="ECO:0000256" key="1">
    <source>
        <dbReference type="ARBA" id="ARBA00003257"/>
    </source>
</evidence>
<evidence type="ECO:0000256" key="3">
    <source>
        <dbReference type="ARBA" id="ARBA00007012"/>
    </source>
</evidence>
<evidence type="ECO:0000256" key="7">
    <source>
        <dbReference type="ARBA" id="ARBA00022660"/>
    </source>
</evidence>
<evidence type="ECO:0000259" key="19">
    <source>
        <dbReference type="Pfam" id="PF00361"/>
    </source>
</evidence>
<keyword evidence="9 18" id="KW-0999">Mitochondrion inner membrane</keyword>
<keyword evidence="12 18" id="KW-1133">Transmembrane helix</keyword>
<dbReference type="AlphaFoldDB" id="A0A7I6HBQ8"/>
<dbReference type="Pfam" id="PF00361">
    <property type="entry name" value="Proton_antipo_M"/>
    <property type="match status" value="1"/>
</dbReference>
<dbReference type="CTD" id="4536"/>
<dbReference type="PRINTS" id="PR01436">
    <property type="entry name" value="NADHDHGNASE2"/>
</dbReference>
<feature type="transmembrane region" description="Helical" evidence="18">
    <location>
        <begin position="57"/>
        <end position="79"/>
    </location>
</feature>
<keyword evidence="8 18" id="KW-0812">Transmembrane</keyword>
<keyword evidence="7 18" id="KW-0679">Respiratory chain</keyword>
<keyword evidence="11 18" id="KW-0249">Electron transport</keyword>
<evidence type="ECO:0000256" key="11">
    <source>
        <dbReference type="ARBA" id="ARBA00022982"/>
    </source>
</evidence>
<feature type="transmembrane region" description="Helical" evidence="18">
    <location>
        <begin position="194"/>
        <end position="214"/>
    </location>
</feature>
<protein>
    <recommendedName>
        <fullName evidence="5 18">NADH-ubiquinone oxidoreductase chain 2</fullName>
        <ecNumber evidence="4 18">7.1.1.2</ecNumber>
    </recommendedName>
</protein>
<evidence type="ECO:0000256" key="14">
    <source>
        <dbReference type="ARBA" id="ARBA00023075"/>
    </source>
</evidence>
<evidence type="ECO:0000256" key="12">
    <source>
        <dbReference type="ARBA" id="ARBA00022989"/>
    </source>
</evidence>
<dbReference type="GeneID" id="70603700"/>
<evidence type="ECO:0000256" key="6">
    <source>
        <dbReference type="ARBA" id="ARBA00022448"/>
    </source>
</evidence>
<dbReference type="GO" id="GO:0005743">
    <property type="term" value="C:mitochondrial inner membrane"/>
    <property type="evidence" value="ECO:0007669"/>
    <property type="project" value="UniProtKB-SubCell"/>
</dbReference>
<dbReference type="GO" id="GO:0006120">
    <property type="term" value="P:mitochondrial electron transport, NADH to ubiquinone"/>
    <property type="evidence" value="ECO:0007669"/>
    <property type="project" value="InterPro"/>
</dbReference>
<feature type="transmembrane region" description="Helical" evidence="18">
    <location>
        <begin position="29"/>
        <end position="45"/>
    </location>
</feature>
<keyword evidence="15 18" id="KW-0496">Mitochondrion</keyword>
<evidence type="ECO:0000256" key="4">
    <source>
        <dbReference type="ARBA" id="ARBA00012944"/>
    </source>
</evidence>
<comment type="similarity">
    <text evidence="3 18">Belongs to the complex I subunit 2 family.</text>
</comment>
<feature type="transmembrane region" description="Helical" evidence="18">
    <location>
        <begin position="136"/>
        <end position="159"/>
    </location>
</feature>
<evidence type="ECO:0000256" key="18">
    <source>
        <dbReference type="RuleBase" id="RU003403"/>
    </source>
</evidence>
<dbReference type="RefSeq" id="YP_010258350.1">
    <property type="nucleotide sequence ID" value="NC_060486.1"/>
</dbReference>
<comment type="subcellular location">
    <subcellularLocation>
        <location evidence="2 18">Mitochondrion inner membrane</location>
        <topology evidence="2 18">Multi-pass membrane protein</topology>
    </subcellularLocation>
</comment>
<geneLocation type="mitochondrion" evidence="20"/>
<keyword evidence="6" id="KW-0813">Transport</keyword>
<keyword evidence="13 18" id="KW-0520">NAD</keyword>
<organism evidence="20">
    <name type="scientific">Neocentrocnemis stali</name>
    <dbReference type="NCBI Taxonomy" id="888042"/>
    <lineage>
        <taxon>Eukaryota</taxon>
        <taxon>Metazoa</taxon>
        <taxon>Ecdysozoa</taxon>
        <taxon>Arthropoda</taxon>
        <taxon>Hexapoda</taxon>
        <taxon>Insecta</taxon>
        <taxon>Pterygota</taxon>
        <taxon>Neoptera</taxon>
        <taxon>Paraneoptera</taxon>
        <taxon>Hemiptera</taxon>
        <taxon>Heteroptera</taxon>
        <taxon>Panheteroptera</taxon>
        <taxon>Cimicomorpha</taxon>
        <taxon>Reduviidae</taxon>
        <taxon>Centrocnemidinae</taxon>
        <taxon>Neocentrocnemis</taxon>
    </lineage>
</organism>
<evidence type="ECO:0000256" key="9">
    <source>
        <dbReference type="ARBA" id="ARBA00022792"/>
    </source>
</evidence>
<dbReference type="EMBL" id="KC887530">
    <property type="protein sequence ID" value="AGO28026.1"/>
    <property type="molecule type" value="Genomic_DNA"/>
</dbReference>
<feature type="transmembrane region" description="Helical" evidence="18">
    <location>
        <begin position="7"/>
        <end position="23"/>
    </location>
</feature>
<feature type="transmembrane region" description="Helical" evidence="18">
    <location>
        <begin position="268"/>
        <end position="290"/>
    </location>
</feature>
<dbReference type="PANTHER" id="PTHR46552:SF1">
    <property type="entry name" value="NADH-UBIQUINONE OXIDOREDUCTASE CHAIN 2"/>
    <property type="match status" value="1"/>
</dbReference>
<gene>
    <name evidence="20" type="primary">ND2</name>
</gene>
<sequence>MKNSSKLLFYSMMIMSTMMIISSENILSMWMGLEINMISFIPIMFEEKNTSSAESCMIYFLTQSLGSILLLISVLIYPLISIYQFTLDEWVKTLMSSSMLIKLGVPPFHFWFPSILDKMNWENCMILMTWQKIGPLSMLSMMYIPAIQMIIVLSVIVGAMSGLNQTSIRKIMAYSSINHMGWIIACMKMENQLWFKYFMIYSFMIITITMSFNFNSMFFINQMSTNLSGFTEKASITISMMSIGGLPPFLGFLPKWMVIQNMIPSHSFTIITVMIMMSLITLLFYLRLIVTSFTISASTMKWIKSSKNKMLEMMIMVNLSLPLISLMSY</sequence>
<feature type="transmembrane region" description="Helical" evidence="18">
    <location>
        <begin position="310"/>
        <end position="328"/>
    </location>
</feature>
<evidence type="ECO:0000256" key="16">
    <source>
        <dbReference type="ARBA" id="ARBA00023136"/>
    </source>
</evidence>
<comment type="function">
    <text evidence="1">Core subunit of the mitochondrial membrane respiratory chain NADH dehydrogenase (Complex I) that is believed to belong to the minimal assembly required for catalysis. Complex I functions in the transfer of electrons from NADH to the respiratory chain. The immediate electron acceptor for the enzyme is believed to be ubiquinone.</text>
</comment>
<accession>A0A7I6HBQ8</accession>
<keyword evidence="14 18" id="KW-0830">Ubiquinone</keyword>
<dbReference type="EC" id="7.1.1.2" evidence="4 18"/>
<dbReference type="PANTHER" id="PTHR46552">
    <property type="entry name" value="NADH-UBIQUINONE OXIDOREDUCTASE CHAIN 2"/>
    <property type="match status" value="1"/>
</dbReference>
<evidence type="ECO:0000256" key="8">
    <source>
        <dbReference type="ARBA" id="ARBA00022692"/>
    </source>
</evidence>
<dbReference type="InterPro" id="IPR003917">
    <property type="entry name" value="NADH_UbQ_OxRdtase_chain2"/>
</dbReference>
<evidence type="ECO:0000256" key="10">
    <source>
        <dbReference type="ARBA" id="ARBA00022967"/>
    </source>
</evidence>
<proteinExistence type="inferred from homology"/>
<evidence type="ECO:0000313" key="20">
    <source>
        <dbReference type="EMBL" id="AGO28026.1"/>
    </source>
</evidence>
<feature type="domain" description="NADH:quinone oxidoreductase/Mrp antiporter transmembrane" evidence="19">
    <location>
        <begin position="23"/>
        <end position="281"/>
    </location>
</feature>
<evidence type="ECO:0000256" key="17">
    <source>
        <dbReference type="ARBA" id="ARBA00049551"/>
    </source>
</evidence>
<dbReference type="InterPro" id="IPR001750">
    <property type="entry name" value="ND/Mrp_TM"/>
</dbReference>
<feature type="transmembrane region" description="Helical" evidence="18">
    <location>
        <begin position="234"/>
        <end position="256"/>
    </location>
</feature>
<dbReference type="GO" id="GO:0008137">
    <property type="term" value="F:NADH dehydrogenase (ubiquinone) activity"/>
    <property type="evidence" value="ECO:0007669"/>
    <property type="project" value="UniProtKB-EC"/>
</dbReference>
<keyword evidence="16 18" id="KW-0472">Membrane</keyword>
<evidence type="ECO:0000256" key="13">
    <source>
        <dbReference type="ARBA" id="ARBA00023027"/>
    </source>
</evidence>
<name>A0A7I6HBQ8_9HEMI</name>